<feature type="domain" description="SusD-like N-terminal" evidence="7">
    <location>
        <begin position="48"/>
        <end position="205"/>
    </location>
</feature>
<dbReference type="Pfam" id="PF07980">
    <property type="entry name" value="SusD_RagB"/>
    <property type="match status" value="1"/>
</dbReference>
<feature type="domain" description="RagB/SusD" evidence="6">
    <location>
        <begin position="317"/>
        <end position="481"/>
    </location>
</feature>
<reference evidence="8 9" key="1">
    <citation type="submission" date="2018-08" db="EMBL/GenBank/DDBJ databases">
        <title>A genome reference for cultivated species of the human gut microbiota.</title>
        <authorList>
            <person name="Zou Y."/>
            <person name="Xue W."/>
            <person name="Luo G."/>
        </authorList>
    </citation>
    <scope>NUCLEOTIDE SEQUENCE [LARGE SCALE GENOMIC DNA]</scope>
    <source>
        <strain evidence="8 9">TM05-16</strain>
    </source>
</reference>
<accession>A0A3E4JQD9</accession>
<keyword evidence="3" id="KW-0732">Signal</keyword>
<comment type="similarity">
    <text evidence="2">Belongs to the SusD family.</text>
</comment>
<dbReference type="CDD" id="cd08977">
    <property type="entry name" value="SusD"/>
    <property type="match status" value="1"/>
</dbReference>
<dbReference type="InterPro" id="IPR033985">
    <property type="entry name" value="SusD-like_N"/>
</dbReference>
<dbReference type="Gene3D" id="1.25.40.390">
    <property type="match status" value="1"/>
</dbReference>
<evidence type="ECO:0000256" key="3">
    <source>
        <dbReference type="ARBA" id="ARBA00022729"/>
    </source>
</evidence>
<evidence type="ECO:0000256" key="5">
    <source>
        <dbReference type="ARBA" id="ARBA00023237"/>
    </source>
</evidence>
<evidence type="ECO:0000313" key="8">
    <source>
        <dbReference type="EMBL" id="RGJ89087.1"/>
    </source>
</evidence>
<keyword evidence="4" id="KW-0472">Membrane</keyword>
<dbReference type="Pfam" id="PF14322">
    <property type="entry name" value="SusD-like_3"/>
    <property type="match status" value="1"/>
</dbReference>
<comment type="caution">
    <text evidence="8">The sequence shown here is derived from an EMBL/GenBank/DDBJ whole genome shotgun (WGS) entry which is preliminary data.</text>
</comment>
<dbReference type="RefSeq" id="WP_117699738.1">
    <property type="nucleotide sequence ID" value="NZ_AP025232.1"/>
</dbReference>
<evidence type="ECO:0000256" key="4">
    <source>
        <dbReference type="ARBA" id="ARBA00023136"/>
    </source>
</evidence>
<organism evidence="8 9">
    <name type="scientific">Phocaeicola vulgatus</name>
    <name type="common">Bacteroides vulgatus</name>
    <dbReference type="NCBI Taxonomy" id="821"/>
    <lineage>
        <taxon>Bacteria</taxon>
        <taxon>Pseudomonadati</taxon>
        <taxon>Bacteroidota</taxon>
        <taxon>Bacteroidia</taxon>
        <taxon>Bacteroidales</taxon>
        <taxon>Bacteroidaceae</taxon>
        <taxon>Phocaeicola</taxon>
    </lineage>
</organism>
<evidence type="ECO:0000259" key="7">
    <source>
        <dbReference type="Pfam" id="PF14322"/>
    </source>
</evidence>
<dbReference type="SUPFAM" id="SSF48452">
    <property type="entry name" value="TPR-like"/>
    <property type="match status" value="1"/>
</dbReference>
<sequence>MKKIIFLAGFVGCTLLPSCDSILDVQPESIITSGSFWKEPNDAKVYMNGIYSAVRKWSNTSYYGEDRGDSFKPGEIGPVSVAWSQELLESNAPSYRDAYNIIHHCNLLFYRMQELNFNREEERNNILAECHFLRAYTYFQLLRSWGDVPIIEEPTLSDDVELKPRSSKEDVMALILNDLENAIGLFAQEGYKDKNKASKPAAYALKADALMWKAKVLGGGEQDLRSAIEMIENVEASGVRLLDDYRSVFDNDNKKNNEIIFSFYMERYETGNLSIASNTTSRTDNLSMAVNLTDAATSPNNSRHVYAPSEKVRSLYLKNKGDVRMDVALIDMIDKDGNTILTQTNKFRGKDYTDDRYFDDDLIVYRWADLLLLRAEAYAALGETAKAIADLDQIRNRAGLQGYSGHEDKLRLEKEICDERLRELFLEQKRWYDLVRFHFGGSINIYNEVPNLNDKQGYPLYLPINYNDMVLNEHLVQTEGYETSVER</sequence>
<dbReference type="InterPro" id="IPR012944">
    <property type="entry name" value="SusD_RagB_dom"/>
</dbReference>
<dbReference type="AlphaFoldDB" id="A0A3E4JQD9"/>
<dbReference type="Proteomes" id="UP000260640">
    <property type="component" value="Unassembled WGS sequence"/>
</dbReference>
<evidence type="ECO:0000259" key="6">
    <source>
        <dbReference type="Pfam" id="PF07980"/>
    </source>
</evidence>
<gene>
    <name evidence="8" type="ORF">DXD46_07390</name>
</gene>
<dbReference type="GO" id="GO:0009279">
    <property type="term" value="C:cell outer membrane"/>
    <property type="evidence" value="ECO:0007669"/>
    <property type="project" value="UniProtKB-SubCell"/>
</dbReference>
<protein>
    <submittedName>
        <fullName evidence="8">RagB/SusD family nutrient uptake outer membrane protein</fullName>
    </submittedName>
</protein>
<dbReference type="InterPro" id="IPR011990">
    <property type="entry name" value="TPR-like_helical_dom_sf"/>
</dbReference>
<proteinExistence type="inferred from homology"/>
<dbReference type="EMBL" id="QSPP01000015">
    <property type="protein sequence ID" value="RGJ89087.1"/>
    <property type="molecule type" value="Genomic_DNA"/>
</dbReference>
<evidence type="ECO:0000256" key="2">
    <source>
        <dbReference type="ARBA" id="ARBA00006275"/>
    </source>
</evidence>
<name>A0A3E4JQD9_PHOVU</name>
<evidence type="ECO:0000256" key="1">
    <source>
        <dbReference type="ARBA" id="ARBA00004442"/>
    </source>
</evidence>
<comment type="subcellular location">
    <subcellularLocation>
        <location evidence="1">Cell outer membrane</location>
    </subcellularLocation>
</comment>
<keyword evidence="5" id="KW-0998">Cell outer membrane</keyword>
<evidence type="ECO:0000313" key="9">
    <source>
        <dbReference type="Proteomes" id="UP000260640"/>
    </source>
</evidence>